<keyword evidence="2" id="KW-1185">Reference proteome</keyword>
<proteinExistence type="predicted"/>
<accession>A0A840A0Q6</accession>
<dbReference type="InterPro" id="IPR054233">
    <property type="entry name" value="DUF6958"/>
</dbReference>
<reference evidence="1 2" key="1">
    <citation type="submission" date="2020-08" db="EMBL/GenBank/DDBJ databases">
        <title>Genomic Encyclopedia of Type Strains, Phase IV (KMG-IV): sequencing the most valuable type-strain genomes for metagenomic binning, comparative biology and taxonomic classification.</title>
        <authorList>
            <person name="Goeker M."/>
        </authorList>
    </citation>
    <scope>NUCLEOTIDE SEQUENCE [LARGE SCALE GENOMIC DNA]</scope>
    <source>
        <strain evidence="1 2">DSM 21793</strain>
    </source>
</reference>
<dbReference type="Proteomes" id="UP000530564">
    <property type="component" value="Unassembled WGS sequence"/>
</dbReference>
<name>A0A840A0Q6_9CAUL</name>
<protein>
    <submittedName>
        <fullName evidence="1">Uncharacterized protein</fullName>
    </submittedName>
</protein>
<gene>
    <name evidence="1" type="ORF">GGQ61_002706</name>
</gene>
<dbReference type="EMBL" id="JACIDK010000003">
    <property type="protein sequence ID" value="MBB3891978.1"/>
    <property type="molecule type" value="Genomic_DNA"/>
</dbReference>
<organism evidence="1 2">
    <name type="scientific">Phenylobacterium haematophilum</name>
    <dbReference type="NCBI Taxonomy" id="98513"/>
    <lineage>
        <taxon>Bacteria</taxon>
        <taxon>Pseudomonadati</taxon>
        <taxon>Pseudomonadota</taxon>
        <taxon>Alphaproteobacteria</taxon>
        <taxon>Caulobacterales</taxon>
        <taxon>Caulobacteraceae</taxon>
        <taxon>Phenylobacterium</taxon>
    </lineage>
</organism>
<comment type="caution">
    <text evidence="1">The sequence shown here is derived from an EMBL/GenBank/DDBJ whole genome shotgun (WGS) entry which is preliminary data.</text>
</comment>
<dbReference type="AlphaFoldDB" id="A0A840A0Q6"/>
<dbReference type="RefSeq" id="WP_183773553.1">
    <property type="nucleotide sequence ID" value="NZ_JACIDK010000003.1"/>
</dbReference>
<dbReference type="Pfam" id="PF22278">
    <property type="entry name" value="DUF6958"/>
    <property type="match status" value="1"/>
</dbReference>
<evidence type="ECO:0000313" key="2">
    <source>
        <dbReference type="Proteomes" id="UP000530564"/>
    </source>
</evidence>
<sequence length="96" mass="10093">MSDKVEVENPNSPGRTTRVDAAKYGAMKTALLAALPGEAPGLTVAAAKAALLPQLPADLFPGGDKAGWWLKCVQLDLEAKRVIARAPGSPVRLFRV</sequence>
<evidence type="ECO:0000313" key="1">
    <source>
        <dbReference type="EMBL" id="MBB3891978.1"/>
    </source>
</evidence>